<keyword evidence="2" id="KW-1185">Reference proteome</keyword>
<accession>A0ABN8CSB0</accession>
<dbReference type="EMBL" id="CAKLCB010000151">
    <property type="protein sequence ID" value="CAH0516000.1"/>
    <property type="molecule type" value="Genomic_DNA"/>
</dbReference>
<protein>
    <submittedName>
        <fullName evidence="1">Uncharacterized protein</fullName>
    </submittedName>
</protein>
<dbReference type="Proteomes" id="UP001158986">
    <property type="component" value="Unassembled WGS sequence"/>
</dbReference>
<proteinExistence type="predicted"/>
<comment type="caution">
    <text evidence="1">The sequence shown here is derived from an EMBL/GenBank/DDBJ whole genome shotgun (WGS) entry which is preliminary data.</text>
</comment>
<evidence type="ECO:0000313" key="2">
    <source>
        <dbReference type="Proteomes" id="UP001158986"/>
    </source>
</evidence>
<gene>
    <name evidence="1" type="ORF">PBS001_LOCUS2686</name>
</gene>
<sequence>MKVKTSSVTLIKMFRTALKMWQNVVKYTTKPLLSQGVEGDVAMAKNSRRVFNGSRKKEEETHIAFEDKIKLITPDKVMLQTLSVPSVPVVALANWEAAPTFVLDKHLWQTFPKVSTDRLLNKCNPFLSGKGRAQSDDDIASETPTVSTDCSAVPDNDVVDDGQKVGIVNENVIQEKTSIITLEQQVCGPMVEKVSTQCNESNVMEMMRNYKAQCIRPRKTQSSRWICVGYGRYVKLAVV</sequence>
<reference evidence="1 2" key="1">
    <citation type="submission" date="2021-11" db="EMBL/GenBank/DDBJ databases">
        <authorList>
            <person name="Islam A."/>
            <person name="Islam S."/>
            <person name="Flora M.S."/>
            <person name="Rahman M."/>
            <person name="Ziaur R.M."/>
            <person name="Epstein J.H."/>
            <person name="Hassan M."/>
            <person name="Klassen M."/>
            <person name="Woodard K."/>
            <person name="Webb A."/>
            <person name="Webby R.J."/>
            <person name="El Zowalaty M.E."/>
        </authorList>
    </citation>
    <scope>NUCLEOTIDE SEQUENCE [LARGE SCALE GENOMIC DNA]</scope>
    <source>
        <strain evidence="1">Pbs1</strain>
    </source>
</reference>
<evidence type="ECO:0000313" key="1">
    <source>
        <dbReference type="EMBL" id="CAH0516000.1"/>
    </source>
</evidence>
<organism evidence="1 2">
    <name type="scientific">Peronospora belbahrii</name>
    <dbReference type="NCBI Taxonomy" id="622444"/>
    <lineage>
        <taxon>Eukaryota</taxon>
        <taxon>Sar</taxon>
        <taxon>Stramenopiles</taxon>
        <taxon>Oomycota</taxon>
        <taxon>Peronosporomycetes</taxon>
        <taxon>Peronosporales</taxon>
        <taxon>Peronosporaceae</taxon>
        <taxon>Peronospora</taxon>
    </lineage>
</organism>
<name>A0ABN8CSB0_9STRA</name>